<dbReference type="Proteomes" id="UP000242287">
    <property type="component" value="Unassembled WGS sequence"/>
</dbReference>
<sequence>MYTAFVAVAAFASLFANAMPTQLISRQTNNTIPVKMRFFTCTEQYFGGDCAFQQIKVNSCQMFPQEFQDSISSLRPDPGFNCTIFTTLINVSPFSNADCSGDNFVLSYPFFDFNSVGIDWGTLPDNVNDKTKSFECVNSGFAPN</sequence>
<dbReference type="EMBL" id="KZ302030">
    <property type="protein sequence ID" value="PFH49412.1"/>
    <property type="molecule type" value="Genomic_DNA"/>
</dbReference>
<feature type="chain" id="PRO_5012586323" evidence="1">
    <location>
        <begin position="19"/>
        <end position="144"/>
    </location>
</feature>
<evidence type="ECO:0000313" key="3">
    <source>
        <dbReference type="Proteomes" id="UP000242287"/>
    </source>
</evidence>
<protein>
    <submittedName>
        <fullName evidence="2">Uncharacterized protein</fullName>
    </submittedName>
</protein>
<keyword evidence="3" id="KW-1185">Reference proteome</keyword>
<evidence type="ECO:0000313" key="2">
    <source>
        <dbReference type="EMBL" id="PFH49412.1"/>
    </source>
</evidence>
<dbReference type="OrthoDB" id="5401396at2759"/>
<dbReference type="AlphaFoldDB" id="A0A2A9NP09"/>
<reference evidence="2 3" key="1">
    <citation type="submission" date="2014-02" db="EMBL/GenBank/DDBJ databases">
        <title>Transposable element dynamics among asymbiotic and ectomycorrhizal Amanita fungi.</title>
        <authorList>
            <consortium name="DOE Joint Genome Institute"/>
            <person name="Hess J."/>
            <person name="Skrede I."/>
            <person name="Wolfe B."/>
            <person name="LaButti K."/>
            <person name="Ohm R.A."/>
            <person name="Grigoriev I.V."/>
            <person name="Pringle A."/>
        </authorList>
    </citation>
    <scope>NUCLEOTIDE SEQUENCE [LARGE SCALE GENOMIC DNA]</scope>
    <source>
        <strain evidence="2 3">SKay4041</strain>
    </source>
</reference>
<dbReference type="Gene3D" id="2.60.20.10">
    <property type="entry name" value="Crystallins"/>
    <property type="match status" value="1"/>
</dbReference>
<evidence type="ECO:0000256" key="1">
    <source>
        <dbReference type="SAM" id="SignalP"/>
    </source>
</evidence>
<gene>
    <name evidence="2" type="ORF">AMATHDRAFT_48740</name>
</gene>
<organism evidence="2 3">
    <name type="scientific">Amanita thiersii Skay4041</name>
    <dbReference type="NCBI Taxonomy" id="703135"/>
    <lineage>
        <taxon>Eukaryota</taxon>
        <taxon>Fungi</taxon>
        <taxon>Dikarya</taxon>
        <taxon>Basidiomycota</taxon>
        <taxon>Agaricomycotina</taxon>
        <taxon>Agaricomycetes</taxon>
        <taxon>Agaricomycetidae</taxon>
        <taxon>Agaricales</taxon>
        <taxon>Pluteineae</taxon>
        <taxon>Amanitaceae</taxon>
        <taxon>Amanita</taxon>
    </lineage>
</organism>
<keyword evidence="1" id="KW-0732">Signal</keyword>
<accession>A0A2A9NP09</accession>
<dbReference type="STRING" id="703135.A0A2A9NP09"/>
<name>A0A2A9NP09_9AGAR</name>
<feature type="signal peptide" evidence="1">
    <location>
        <begin position="1"/>
        <end position="18"/>
    </location>
</feature>
<proteinExistence type="predicted"/>